<dbReference type="GO" id="GO:0004722">
    <property type="term" value="F:protein serine/threonine phosphatase activity"/>
    <property type="evidence" value="ECO:0007669"/>
    <property type="project" value="InterPro"/>
</dbReference>
<feature type="transmembrane region" description="Helical" evidence="2">
    <location>
        <begin position="130"/>
        <end position="154"/>
    </location>
</feature>
<dbReference type="AlphaFoldDB" id="A0A1H2XRC1"/>
<dbReference type="SUPFAM" id="SSF81606">
    <property type="entry name" value="PP2C-like"/>
    <property type="match status" value="1"/>
</dbReference>
<gene>
    <name evidence="4" type="ORF">SAMN05660923_01511</name>
</gene>
<feature type="transmembrane region" description="Helical" evidence="2">
    <location>
        <begin position="212"/>
        <end position="229"/>
    </location>
</feature>
<dbReference type="Pfam" id="PF19732">
    <property type="entry name" value="SpoIIE_N"/>
    <property type="match status" value="1"/>
</dbReference>
<protein>
    <submittedName>
        <fullName evidence="4">Stage II sporulation protein E</fullName>
    </submittedName>
</protein>
<keyword evidence="1" id="KW-0378">Hydrolase</keyword>
<dbReference type="InterPro" id="IPR014221">
    <property type="entry name" value="SpoII_E"/>
</dbReference>
<evidence type="ECO:0000256" key="2">
    <source>
        <dbReference type="SAM" id="Phobius"/>
    </source>
</evidence>
<dbReference type="RefSeq" id="WP_093752387.1">
    <property type="nucleotide sequence ID" value="NZ_BSYN01000007.1"/>
</dbReference>
<reference evidence="4 5" key="1">
    <citation type="submission" date="2016-10" db="EMBL/GenBank/DDBJ databases">
        <authorList>
            <person name="de Groot N.N."/>
        </authorList>
    </citation>
    <scope>NUCLEOTIDE SEQUENCE [LARGE SCALE GENOMIC DNA]</scope>
    <source>
        <strain evidence="4 5">DSM 23310</strain>
    </source>
</reference>
<feature type="transmembrane region" description="Helical" evidence="2">
    <location>
        <begin position="174"/>
        <end position="205"/>
    </location>
</feature>
<accession>A0A1H2XRC1</accession>
<name>A0A1H2XRC1_9FIRM</name>
<feature type="transmembrane region" description="Helical" evidence="2">
    <location>
        <begin position="286"/>
        <end position="304"/>
    </location>
</feature>
<keyword evidence="2" id="KW-0472">Membrane</keyword>
<dbReference type="PANTHER" id="PTHR43156:SF2">
    <property type="entry name" value="STAGE II SPORULATION PROTEIN E"/>
    <property type="match status" value="1"/>
</dbReference>
<keyword evidence="5" id="KW-1185">Reference proteome</keyword>
<feature type="transmembrane region" description="Helical" evidence="2">
    <location>
        <begin position="235"/>
        <end position="253"/>
    </location>
</feature>
<dbReference type="SMART" id="SM00331">
    <property type="entry name" value="PP2C_SIG"/>
    <property type="match status" value="1"/>
</dbReference>
<dbReference type="Gene3D" id="3.60.40.10">
    <property type="entry name" value="PPM-type phosphatase domain"/>
    <property type="match status" value="1"/>
</dbReference>
<dbReference type="Proteomes" id="UP000198828">
    <property type="component" value="Unassembled WGS sequence"/>
</dbReference>
<proteinExistence type="predicted"/>
<evidence type="ECO:0000259" key="3">
    <source>
        <dbReference type="PROSITE" id="PS51746"/>
    </source>
</evidence>
<keyword evidence="2" id="KW-0812">Transmembrane</keyword>
<sequence length="781" mass="88348">MLKQEYVLSKGKKRCRISAFSWDWVLYFVLAFFISRANIIDKLTPFGLAFIAANTLIGKSNIGILLSSILGILTYHGFQGMDYIVGMLIIWISFNRFKSIRGLSILKSSFLASSLSVLVKLFYQLIFDRLFFYDLFIIVFEGIAIFTLTYVFLYSLSYDKSSRIYNNERIISTFIMVALVLSGLHNIIVFGISIKNIVSILFILFSGYREGALIGGTVGIVLGMVSHISQPEMPFLLAIYGLSGLLAGVFKDLGKIGSVLGFLLGNGIISFYINGFGISFLNIKELVGGVVLFIISFNFLDGYLGNEMRLIGKRAKEKTYSSKKDEMAARRLNEISQVFRELGQTFQDSVNLGGYNVNEIYEIIDQVANSICSSCGMRKFCWEEGFYTTYNSMFKIAILLEDRVPLKEENLPQLIKDYCISRGEVIDKISTYFNNYKLNRIWKDKIMENRLLVSEQLKGVADIMEDMAKEIYINPIFKEDMEDTIFTCLKDNGVNVKEVVVAELENKDIEVYIEVDKAYKKENSLENIRRIVSNSLGIPLKGEYSIGQNKKDRQRLKLIKSNRYSAITEVASRTNENNNISGDNYTFGENKNSYFVALSDGMGAGRKANNESRIAINLLEKFLEAKFDKELALKTINSILMLKSNDEVFTTFDISLIDLYTGKLQIIKTGAPATFIRRKNRVDIINSKSLPVGILKDIDFNVYEGYLDDGDVIIMMSDGVLEANEVVDDVEIWMRDVIAGINSLNPKKITEEIIRAAEEASGGKIKDDMTLLVTKFWKTVE</sequence>
<feature type="transmembrane region" description="Helical" evidence="2">
    <location>
        <begin position="103"/>
        <end position="123"/>
    </location>
</feature>
<keyword evidence="2" id="KW-1133">Transmembrane helix</keyword>
<dbReference type="NCBIfam" id="TIGR02865">
    <property type="entry name" value="spore_II_E"/>
    <property type="match status" value="1"/>
</dbReference>
<dbReference type="PANTHER" id="PTHR43156">
    <property type="entry name" value="STAGE II SPORULATION PROTEIN E-RELATED"/>
    <property type="match status" value="1"/>
</dbReference>
<feature type="domain" description="PPM-type phosphatase" evidence="3">
    <location>
        <begin position="564"/>
        <end position="776"/>
    </location>
</feature>
<organism evidence="4 5">
    <name type="scientific">Tepidimicrobium xylanilyticum</name>
    <dbReference type="NCBI Taxonomy" id="1123352"/>
    <lineage>
        <taxon>Bacteria</taxon>
        <taxon>Bacillati</taxon>
        <taxon>Bacillota</taxon>
        <taxon>Tissierellia</taxon>
        <taxon>Tissierellales</taxon>
        <taxon>Tepidimicrobiaceae</taxon>
        <taxon>Tepidimicrobium</taxon>
    </lineage>
</organism>
<feature type="transmembrane region" description="Helical" evidence="2">
    <location>
        <begin position="80"/>
        <end position="97"/>
    </location>
</feature>
<dbReference type="InterPro" id="IPR045768">
    <property type="entry name" value="SpoIIE_N"/>
</dbReference>
<feature type="transmembrane region" description="Helical" evidence="2">
    <location>
        <begin position="21"/>
        <end position="40"/>
    </location>
</feature>
<dbReference type="Pfam" id="PF07228">
    <property type="entry name" value="SpoIIE"/>
    <property type="match status" value="1"/>
</dbReference>
<evidence type="ECO:0000313" key="5">
    <source>
        <dbReference type="Proteomes" id="UP000198828"/>
    </source>
</evidence>
<evidence type="ECO:0000313" key="4">
    <source>
        <dbReference type="EMBL" id="SDW95452.1"/>
    </source>
</evidence>
<feature type="transmembrane region" description="Helical" evidence="2">
    <location>
        <begin position="260"/>
        <end position="280"/>
    </location>
</feature>
<dbReference type="InterPro" id="IPR052016">
    <property type="entry name" value="Bact_Sigma-Reg"/>
</dbReference>
<dbReference type="PROSITE" id="PS51746">
    <property type="entry name" value="PPM_2"/>
    <property type="match status" value="1"/>
</dbReference>
<evidence type="ECO:0000256" key="1">
    <source>
        <dbReference type="ARBA" id="ARBA00022801"/>
    </source>
</evidence>
<dbReference type="OrthoDB" id="9763774at2"/>
<dbReference type="EMBL" id="FNNG01000005">
    <property type="protein sequence ID" value="SDW95452.1"/>
    <property type="molecule type" value="Genomic_DNA"/>
</dbReference>
<dbReference type="InterPro" id="IPR001932">
    <property type="entry name" value="PPM-type_phosphatase-like_dom"/>
</dbReference>
<dbReference type="InterPro" id="IPR036457">
    <property type="entry name" value="PPM-type-like_dom_sf"/>
</dbReference>